<organism evidence="7 8">
    <name type="scientific">Desulfovibrio intestinalis</name>
    <dbReference type="NCBI Taxonomy" id="58621"/>
    <lineage>
        <taxon>Bacteria</taxon>
        <taxon>Pseudomonadati</taxon>
        <taxon>Thermodesulfobacteriota</taxon>
        <taxon>Desulfovibrionia</taxon>
        <taxon>Desulfovibrionales</taxon>
        <taxon>Desulfovibrionaceae</taxon>
        <taxon>Desulfovibrio</taxon>
    </lineage>
</organism>
<accession>A0A7W8C166</accession>
<keyword evidence="3 6" id="KW-0227">DNA damage</keyword>
<dbReference type="Gene3D" id="3.40.960.10">
    <property type="entry name" value="VSR Endonuclease"/>
    <property type="match status" value="1"/>
</dbReference>
<dbReference type="GO" id="GO:0004519">
    <property type="term" value="F:endonuclease activity"/>
    <property type="evidence" value="ECO:0007669"/>
    <property type="project" value="UniProtKB-KW"/>
</dbReference>
<evidence type="ECO:0000313" key="8">
    <source>
        <dbReference type="Proteomes" id="UP000539075"/>
    </source>
</evidence>
<dbReference type="GO" id="GO:0016787">
    <property type="term" value="F:hydrolase activity"/>
    <property type="evidence" value="ECO:0007669"/>
    <property type="project" value="UniProtKB-KW"/>
</dbReference>
<comment type="caution">
    <text evidence="7">The sequence shown here is derived from an EMBL/GenBank/DDBJ whole genome shotgun (WGS) entry which is preliminary data.</text>
</comment>
<dbReference type="GO" id="GO:0006298">
    <property type="term" value="P:mismatch repair"/>
    <property type="evidence" value="ECO:0007669"/>
    <property type="project" value="UniProtKB-UniRule"/>
</dbReference>
<evidence type="ECO:0000256" key="5">
    <source>
        <dbReference type="ARBA" id="ARBA00023204"/>
    </source>
</evidence>
<dbReference type="AlphaFoldDB" id="A0A7W8C166"/>
<dbReference type="Proteomes" id="UP000539075">
    <property type="component" value="Unassembled WGS sequence"/>
</dbReference>
<evidence type="ECO:0000313" key="7">
    <source>
        <dbReference type="EMBL" id="MBB5142289.1"/>
    </source>
</evidence>
<protein>
    <recommendedName>
        <fullName evidence="6">Very short patch repair endonuclease</fullName>
        <ecNumber evidence="6">3.1.-.-</ecNumber>
    </recommendedName>
</protein>
<evidence type="ECO:0000256" key="6">
    <source>
        <dbReference type="PIRNR" id="PIRNR018267"/>
    </source>
</evidence>
<gene>
    <name evidence="7" type="ORF">HNQ38_000352</name>
</gene>
<dbReference type="EMBL" id="JACHGO010000001">
    <property type="protein sequence ID" value="MBB5142289.1"/>
    <property type="molecule type" value="Genomic_DNA"/>
</dbReference>
<keyword evidence="1 6" id="KW-0540">Nuclease</keyword>
<dbReference type="PIRSF" id="PIRSF018267">
    <property type="entry name" value="VSR_endonuc"/>
    <property type="match status" value="1"/>
</dbReference>
<dbReference type="EC" id="3.1.-.-" evidence="6"/>
<dbReference type="InterPro" id="IPR004603">
    <property type="entry name" value="DNA_mismatch_endonuc_vsr"/>
</dbReference>
<sequence length="154" mass="18170">MDNISKEERSRVMAAVKQKDTKPEMKVRSFLHKHGLRYRLHDNKLPGKPDLVFPRFRTVLFIHGCFWHGHPDEQCKLARIPKSNVKFWKDKIRANRQRDDRNIKLLQDLGWNVVVIWECQLCNNAALDGLVFQIRSAPTLRDKDQKRSSAEEQP</sequence>
<evidence type="ECO:0000256" key="1">
    <source>
        <dbReference type="ARBA" id="ARBA00022722"/>
    </source>
</evidence>
<dbReference type="SUPFAM" id="SSF52980">
    <property type="entry name" value="Restriction endonuclease-like"/>
    <property type="match status" value="1"/>
</dbReference>
<dbReference type="RefSeq" id="WP_183717631.1">
    <property type="nucleotide sequence ID" value="NZ_JACHGO010000001.1"/>
</dbReference>
<keyword evidence="8" id="KW-1185">Reference proteome</keyword>
<comment type="similarity">
    <text evidence="6">Belongs to the vsr family.</text>
</comment>
<keyword evidence="4 6" id="KW-0378">Hydrolase</keyword>
<keyword evidence="2 6" id="KW-0255">Endonuclease</keyword>
<dbReference type="InterPro" id="IPR011335">
    <property type="entry name" value="Restrct_endonuc-II-like"/>
</dbReference>
<evidence type="ECO:0000256" key="3">
    <source>
        <dbReference type="ARBA" id="ARBA00022763"/>
    </source>
</evidence>
<dbReference type="NCBIfam" id="TIGR00632">
    <property type="entry name" value="vsr"/>
    <property type="match status" value="1"/>
</dbReference>
<reference evidence="7 8" key="1">
    <citation type="submission" date="2020-08" db="EMBL/GenBank/DDBJ databases">
        <title>Genomic Encyclopedia of Type Strains, Phase IV (KMG-IV): sequencing the most valuable type-strain genomes for metagenomic binning, comparative biology and taxonomic classification.</title>
        <authorList>
            <person name="Goeker M."/>
        </authorList>
    </citation>
    <scope>NUCLEOTIDE SEQUENCE [LARGE SCALE GENOMIC DNA]</scope>
    <source>
        <strain evidence="7 8">DSM 11275</strain>
    </source>
</reference>
<dbReference type="Pfam" id="PF03852">
    <property type="entry name" value="Vsr"/>
    <property type="match status" value="1"/>
</dbReference>
<proteinExistence type="inferred from homology"/>
<comment type="function">
    <text evidence="6">May nick specific sequences that contain T:G mispairs resulting from m5C-deamination.</text>
</comment>
<dbReference type="CDD" id="cd00221">
    <property type="entry name" value="Vsr"/>
    <property type="match status" value="1"/>
</dbReference>
<evidence type="ECO:0000256" key="4">
    <source>
        <dbReference type="ARBA" id="ARBA00022801"/>
    </source>
</evidence>
<name>A0A7W8C166_9BACT</name>
<keyword evidence="5 6" id="KW-0234">DNA repair</keyword>
<evidence type="ECO:0000256" key="2">
    <source>
        <dbReference type="ARBA" id="ARBA00022759"/>
    </source>
</evidence>